<evidence type="ECO:0000313" key="13">
    <source>
        <dbReference type="Proteomes" id="UP000008204"/>
    </source>
</evidence>
<dbReference type="GO" id="GO:0006281">
    <property type="term" value="P:DNA repair"/>
    <property type="evidence" value="ECO:0007669"/>
    <property type="project" value="UniProtKB-KW"/>
</dbReference>
<dbReference type="FunFam" id="3.40.50.300:FF:000319">
    <property type="entry name" value="DNA repair protein RecN"/>
    <property type="match status" value="1"/>
</dbReference>
<evidence type="ECO:0000256" key="9">
    <source>
        <dbReference type="PIRNR" id="PIRNR003128"/>
    </source>
</evidence>
<evidence type="ECO:0000256" key="10">
    <source>
        <dbReference type="SAM" id="Coils"/>
    </source>
</evidence>
<keyword evidence="10" id="KW-0175">Coiled coil</keyword>
<dbReference type="Pfam" id="PF02463">
    <property type="entry name" value="SMC_N"/>
    <property type="match status" value="1"/>
</dbReference>
<dbReference type="CDD" id="cd03241">
    <property type="entry name" value="ABC_RecN"/>
    <property type="match status" value="1"/>
</dbReference>
<keyword evidence="6" id="KW-0067">ATP-binding</keyword>
<dbReference type="PANTHER" id="PTHR11059">
    <property type="entry name" value="DNA REPAIR PROTEIN RECN"/>
    <property type="match status" value="1"/>
</dbReference>
<evidence type="ECO:0000256" key="7">
    <source>
        <dbReference type="ARBA" id="ARBA00023204"/>
    </source>
</evidence>
<dbReference type="PIRSF" id="PIRSF003128">
    <property type="entry name" value="RecN"/>
    <property type="match status" value="1"/>
</dbReference>
<dbReference type="FunFam" id="3.40.50.300:FF:000356">
    <property type="entry name" value="DNA repair protein RecN"/>
    <property type="match status" value="1"/>
</dbReference>
<dbReference type="AlphaFoldDB" id="B7JYV6"/>
<dbReference type="GO" id="GO:0006310">
    <property type="term" value="P:DNA recombination"/>
    <property type="evidence" value="ECO:0007669"/>
    <property type="project" value="InterPro"/>
</dbReference>
<dbReference type="Proteomes" id="UP000008204">
    <property type="component" value="Chromosome"/>
</dbReference>
<keyword evidence="5 9" id="KW-0227">DNA damage</keyword>
<accession>B7JYV6</accession>
<dbReference type="RefSeq" id="WP_012595304.1">
    <property type="nucleotide sequence ID" value="NC_011726.1"/>
</dbReference>
<dbReference type="InterPro" id="IPR003395">
    <property type="entry name" value="RecF/RecN/SMC_N"/>
</dbReference>
<dbReference type="KEGG" id="cyp:PCC8801_1995"/>
<name>B7JYV6_RIPO1</name>
<dbReference type="GO" id="GO:0005524">
    <property type="term" value="F:ATP binding"/>
    <property type="evidence" value="ECO:0007669"/>
    <property type="project" value="UniProtKB-KW"/>
</dbReference>
<evidence type="ECO:0000256" key="4">
    <source>
        <dbReference type="ARBA" id="ARBA00022741"/>
    </source>
</evidence>
<dbReference type="OrthoDB" id="9806954at2"/>
<comment type="function">
    <text evidence="1 9">May be involved in recombinational repair of damaged DNA.</text>
</comment>
<gene>
    <name evidence="12" type="ordered locus">PCC8801_1995</name>
</gene>
<dbReference type="STRING" id="41431.PCC8801_1995"/>
<evidence type="ECO:0000256" key="6">
    <source>
        <dbReference type="ARBA" id="ARBA00022840"/>
    </source>
</evidence>
<keyword evidence="13" id="KW-1185">Reference proteome</keyword>
<proteinExistence type="inferred from homology"/>
<keyword evidence="7 9" id="KW-0234">DNA repair</keyword>
<comment type="similarity">
    <text evidence="2 9">Belongs to the RecN family.</text>
</comment>
<keyword evidence="4" id="KW-0547">Nucleotide-binding</keyword>
<dbReference type="GO" id="GO:0009432">
    <property type="term" value="P:SOS response"/>
    <property type="evidence" value="ECO:0007669"/>
    <property type="project" value="TreeGrafter"/>
</dbReference>
<dbReference type="GO" id="GO:0043590">
    <property type="term" value="C:bacterial nucleoid"/>
    <property type="evidence" value="ECO:0007669"/>
    <property type="project" value="TreeGrafter"/>
</dbReference>
<evidence type="ECO:0000256" key="2">
    <source>
        <dbReference type="ARBA" id="ARBA00009441"/>
    </source>
</evidence>
<sequence length="586" mass="66154">MLSLLQIKNFTLVDQLTLQFGQGLNVLTGETGAGKSIILDAIDTVLGGKVNNRLIRQGMQQASLEATFQGDTTLNEWLHQQEIEPLDDGTIVCYRELILTGETLRSRSRINGVMVNLQVMGQLRDRLVEITAQGQTVQLMDSTRQRELLDLYGGTTLLKQRDRVEIAYENWKLVEKALEKRRQSEKDRLQRLDLLDYQLKELSEAELTDPDEVEHLEQERDRLSHVVDLQQLSYQTYQLLYQNDSGDPAIADQLAETENLLTTMAEYDNKIEPILEMIRSALTQVVEAGQQINSYGDALEADPERLTEVEERINLLRRICRKYGPSLGDVINYYQKLQDELAELTDNQQSIEQLEKDYKIAQETLEKASQELTQLRQQAATKLEKQLVQELKPLAMDKVIFVCQISPCSPTPSGSDKVVFYFSPNPGEKIQPLSSTASGGEMSRFLLALKACFTKSEKRSGTLIFDEIDAGVSGKVAQAIGEKLHQLSHQYQILCVTHQPLVAAMADNHFRVSKQIIEESSELLNAENESLNLPEIRTVVRVMALDNLQTRKEELAQLTGGNSAKDAIEFAQSLLAKAELYRLGKR</sequence>
<organism evidence="12 13">
    <name type="scientific">Rippkaea orientalis (strain PCC 8801 / RF-1)</name>
    <name type="common">Cyanothece sp. (strain PCC 8801)</name>
    <dbReference type="NCBI Taxonomy" id="41431"/>
    <lineage>
        <taxon>Bacteria</taxon>
        <taxon>Bacillati</taxon>
        <taxon>Cyanobacteriota</taxon>
        <taxon>Cyanophyceae</taxon>
        <taxon>Oscillatoriophycideae</taxon>
        <taxon>Chroococcales</taxon>
        <taxon>Aphanothecaceae</taxon>
        <taxon>Rippkaea</taxon>
        <taxon>Rippkaea orientalis</taxon>
    </lineage>
</organism>
<reference evidence="13" key="1">
    <citation type="journal article" date="2011" name="MBio">
        <title>Novel metabolic attributes of the genus Cyanothece, comprising a group of unicellular nitrogen-fixing Cyanobacteria.</title>
        <authorList>
            <person name="Bandyopadhyay A."/>
            <person name="Elvitigala T."/>
            <person name="Welsh E."/>
            <person name="Stockel J."/>
            <person name="Liberton M."/>
            <person name="Min H."/>
            <person name="Sherman L.A."/>
            <person name="Pakrasi H.B."/>
        </authorList>
    </citation>
    <scope>NUCLEOTIDE SEQUENCE [LARGE SCALE GENOMIC DNA]</scope>
    <source>
        <strain evidence="13">PCC 8801</strain>
    </source>
</reference>
<evidence type="ECO:0000313" key="12">
    <source>
        <dbReference type="EMBL" id="ACK66033.1"/>
    </source>
</evidence>
<dbReference type="PANTHER" id="PTHR11059:SF0">
    <property type="entry name" value="DNA REPAIR PROTEIN RECN"/>
    <property type="match status" value="1"/>
</dbReference>
<dbReference type="eggNOG" id="COG0497">
    <property type="taxonomic scope" value="Bacteria"/>
</dbReference>
<evidence type="ECO:0000256" key="1">
    <source>
        <dbReference type="ARBA" id="ARBA00003618"/>
    </source>
</evidence>
<evidence type="ECO:0000256" key="5">
    <source>
        <dbReference type="ARBA" id="ARBA00022763"/>
    </source>
</evidence>
<evidence type="ECO:0000256" key="8">
    <source>
        <dbReference type="ARBA" id="ARBA00033408"/>
    </source>
</evidence>
<dbReference type="InterPro" id="IPR004604">
    <property type="entry name" value="DNA_recomb/repair_RecN"/>
</dbReference>
<dbReference type="NCBIfam" id="TIGR00634">
    <property type="entry name" value="recN"/>
    <property type="match status" value="1"/>
</dbReference>
<feature type="domain" description="RecF/RecN/SMC N-terminal" evidence="11">
    <location>
        <begin position="2"/>
        <end position="515"/>
    </location>
</feature>
<evidence type="ECO:0000259" key="11">
    <source>
        <dbReference type="Pfam" id="PF02463"/>
    </source>
</evidence>
<dbReference type="HOGENOM" id="CLU_018297_3_1_3"/>
<dbReference type="SUPFAM" id="SSF52540">
    <property type="entry name" value="P-loop containing nucleoside triphosphate hydrolases"/>
    <property type="match status" value="1"/>
</dbReference>
<feature type="coiled-coil region" evidence="10">
    <location>
        <begin position="327"/>
        <end position="385"/>
    </location>
</feature>
<dbReference type="Gene3D" id="3.40.50.300">
    <property type="entry name" value="P-loop containing nucleotide triphosphate hydrolases"/>
    <property type="match status" value="2"/>
</dbReference>
<dbReference type="InterPro" id="IPR027417">
    <property type="entry name" value="P-loop_NTPase"/>
</dbReference>
<dbReference type="EMBL" id="CP001287">
    <property type="protein sequence ID" value="ACK66033.1"/>
    <property type="molecule type" value="Genomic_DNA"/>
</dbReference>
<evidence type="ECO:0000256" key="3">
    <source>
        <dbReference type="ARBA" id="ARBA00021315"/>
    </source>
</evidence>
<protein>
    <recommendedName>
        <fullName evidence="3 9">DNA repair protein RecN</fullName>
    </recommendedName>
    <alternativeName>
        <fullName evidence="8 9">Recombination protein N</fullName>
    </alternativeName>
</protein>